<proteinExistence type="predicted"/>
<dbReference type="InterPro" id="IPR018702">
    <property type="entry name" value="DUF2207"/>
</dbReference>
<feature type="transmembrane region" description="Helical" evidence="1">
    <location>
        <begin position="216"/>
        <end position="235"/>
    </location>
</feature>
<evidence type="ECO:0000259" key="2">
    <source>
        <dbReference type="Pfam" id="PF09972"/>
    </source>
</evidence>
<dbReference type="Pfam" id="PF20990">
    <property type="entry name" value="DUF2207_C"/>
    <property type="match status" value="1"/>
</dbReference>
<feature type="transmembrane region" description="Helical" evidence="1">
    <location>
        <begin position="446"/>
        <end position="465"/>
    </location>
</feature>
<name>A0A1F4YDL2_9BACT</name>
<organism evidence="4 5">
    <name type="scientific">Candidatus Amesbacteria bacterium RIFCSPHIGHO2_01_FULL_48_32b</name>
    <dbReference type="NCBI Taxonomy" id="1797253"/>
    <lineage>
        <taxon>Bacteria</taxon>
        <taxon>Candidatus Amesiibacteriota</taxon>
    </lineage>
</organism>
<feature type="domain" description="Predicted membrane protein YciQ-like C-terminal" evidence="3">
    <location>
        <begin position="273"/>
        <end position="485"/>
    </location>
</feature>
<dbReference type="InterPro" id="IPR048389">
    <property type="entry name" value="YciQ-like_C"/>
</dbReference>
<evidence type="ECO:0000313" key="4">
    <source>
        <dbReference type="EMBL" id="OGC92080.1"/>
    </source>
</evidence>
<accession>A0A1F4YDL2</accession>
<evidence type="ECO:0000256" key="1">
    <source>
        <dbReference type="SAM" id="Phobius"/>
    </source>
</evidence>
<protein>
    <recommendedName>
        <fullName evidence="6">DUF2207 domain-containing protein</fullName>
    </recommendedName>
</protein>
<evidence type="ECO:0008006" key="6">
    <source>
        <dbReference type="Google" id="ProtNLM"/>
    </source>
</evidence>
<keyword evidence="1" id="KW-1133">Transmembrane helix</keyword>
<keyword evidence="1" id="KW-0472">Membrane</keyword>
<reference evidence="4 5" key="1">
    <citation type="journal article" date="2016" name="Nat. Commun.">
        <title>Thousands of microbial genomes shed light on interconnected biogeochemical processes in an aquifer system.</title>
        <authorList>
            <person name="Anantharaman K."/>
            <person name="Brown C.T."/>
            <person name="Hug L.A."/>
            <person name="Sharon I."/>
            <person name="Castelle C.J."/>
            <person name="Probst A.J."/>
            <person name="Thomas B.C."/>
            <person name="Singh A."/>
            <person name="Wilkins M.J."/>
            <person name="Karaoz U."/>
            <person name="Brodie E.L."/>
            <person name="Williams K.H."/>
            <person name="Hubbard S.S."/>
            <person name="Banfield J.F."/>
        </authorList>
    </citation>
    <scope>NUCLEOTIDE SEQUENCE [LARGE SCALE GENOMIC DNA]</scope>
</reference>
<dbReference type="AlphaFoldDB" id="A0A1F4YDL2"/>
<dbReference type="Pfam" id="PF09972">
    <property type="entry name" value="DUF2207"/>
    <property type="match status" value="1"/>
</dbReference>
<dbReference type="Proteomes" id="UP000178176">
    <property type="component" value="Unassembled WGS sequence"/>
</dbReference>
<gene>
    <name evidence="4" type="ORF">A2876_01795</name>
</gene>
<sequence>MKKWWGIAVVLVGLVWPGGVRGESGFEIRRFETQIEVERNTKLKVVERIDVEFYEPRHGIYRNIPAERIKVLEVEDEKQVKYKYSAKRTGGMMEVKIGDPQVTISGIRVYIITYEVEDMVKRYADHDEVYWNVTGSDWEVPIRQATAEVVSPWAEIIKTTCYEGVPGSREGCRVVGSVFSARGEVGQGKDMTIVVGLDKNNELIWPAWWAKVLRDFLRYGLALIPGLVMGMVWYMKGRDVRYRDDNVYAPDFSKGQEVVPAWQREHLPLVYTPIRGLTPAEAGTIIDQKVDIADVVAEIVELARLGYIEIKKVEKKKWLGKDVDYWFVASGRDRAGLREYQKMLLEDISQTGMFGPGPEKLATVYGHKAGEMAKKVTALSEMKGKFYRHLENFKESLYDYLDKGGIFDGRPDKIRFGVVMAVIIVTVVGARFGLMTGLFAWAGDRLWGGLFLVSCAAAVGFAYFLPRRTARGHALYRQLVGLKYFVGEGRWRYEIGEKNLFLEEILPLSISLGVVGKLTAEMKELGMEPPRYAGNMSGGQFSGFGGYVGKTLAYQASRGWSGGSGFSGGSSGGGGGGGGGGSW</sequence>
<feature type="domain" description="DUF2207" evidence="2">
    <location>
        <begin position="27"/>
        <end position="165"/>
    </location>
</feature>
<comment type="caution">
    <text evidence="4">The sequence shown here is derived from an EMBL/GenBank/DDBJ whole genome shotgun (WGS) entry which is preliminary data.</text>
</comment>
<feature type="transmembrane region" description="Helical" evidence="1">
    <location>
        <begin position="416"/>
        <end position="440"/>
    </location>
</feature>
<evidence type="ECO:0000313" key="5">
    <source>
        <dbReference type="Proteomes" id="UP000178176"/>
    </source>
</evidence>
<keyword evidence="1" id="KW-0812">Transmembrane</keyword>
<dbReference type="EMBL" id="MEXH01000022">
    <property type="protein sequence ID" value="OGC92080.1"/>
    <property type="molecule type" value="Genomic_DNA"/>
</dbReference>
<evidence type="ECO:0000259" key="3">
    <source>
        <dbReference type="Pfam" id="PF20990"/>
    </source>
</evidence>